<name>A0A1I7YDU5_9BILA</name>
<reference evidence="3" key="1">
    <citation type="submission" date="2016-11" db="UniProtKB">
        <authorList>
            <consortium name="WormBaseParasite"/>
        </authorList>
    </citation>
    <scope>IDENTIFICATION</scope>
</reference>
<evidence type="ECO:0000256" key="1">
    <source>
        <dbReference type="SAM" id="Phobius"/>
    </source>
</evidence>
<dbReference type="AlphaFoldDB" id="A0A1I7YDU5"/>
<keyword evidence="2" id="KW-1185">Reference proteome</keyword>
<keyword evidence="1" id="KW-0472">Membrane</keyword>
<feature type="transmembrane region" description="Helical" evidence="1">
    <location>
        <begin position="353"/>
        <end position="369"/>
    </location>
</feature>
<keyword evidence="1" id="KW-1133">Transmembrane helix</keyword>
<organism evidence="2 3">
    <name type="scientific">Steinernema glaseri</name>
    <dbReference type="NCBI Taxonomy" id="37863"/>
    <lineage>
        <taxon>Eukaryota</taxon>
        <taxon>Metazoa</taxon>
        <taxon>Ecdysozoa</taxon>
        <taxon>Nematoda</taxon>
        <taxon>Chromadorea</taxon>
        <taxon>Rhabditida</taxon>
        <taxon>Tylenchina</taxon>
        <taxon>Panagrolaimomorpha</taxon>
        <taxon>Strongyloidoidea</taxon>
        <taxon>Steinernematidae</taxon>
        <taxon>Steinernema</taxon>
    </lineage>
</organism>
<dbReference type="Proteomes" id="UP000095287">
    <property type="component" value="Unplaced"/>
</dbReference>
<keyword evidence="1" id="KW-0812">Transmembrane</keyword>
<dbReference type="WBParaSite" id="L893_g15281.t1">
    <property type="protein sequence ID" value="L893_g15281.t1"/>
    <property type="gene ID" value="L893_g15281"/>
</dbReference>
<proteinExistence type="predicted"/>
<sequence length="370" mass="41097">MMIFSGLADAPENSSLAEELLETTTAIVPSACSVTGAPDAWISLPIGMFGAFCSGKVNVELARNHASQCSPIRRMDRTVCESEKLLSAKYYTTESLTNVGIKDLDENSVLEPHWEDDVCHNVVEYVEYVVSTEEELRVSVQFNYITVKASNATSVLQSFRVYTRVQESVGSERDGLISTKTSHGEASLSIPQSGDCMDFSKPLLVRLNVSTMTACSLPIEPCEELKQKIEAVLNNYRPAALSSGTTDIPVLSKPANLTKSNNCILPSQVNLIVGTSNIEGNRSINFFVWDKIEAEMTENAARWWLKFRVDFLTVTAKPSSENHAVFPSINLKLPHDFFYPFFVNNAAFRRLDFHWTLLIAFGVFFVSYGL</sequence>
<evidence type="ECO:0000313" key="2">
    <source>
        <dbReference type="Proteomes" id="UP000095287"/>
    </source>
</evidence>
<accession>A0A1I7YDU5</accession>
<protein>
    <submittedName>
        <fullName evidence="3">DUF1619 domain-containing protein</fullName>
    </submittedName>
</protein>
<evidence type="ECO:0000313" key="3">
    <source>
        <dbReference type="WBParaSite" id="L893_g15281.t1"/>
    </source>
</evidence>